<reference evidence="2 3" key="1">
    <citation type="submission" date="2018-07" db="EMBL/GenBank/DDBJ databases">
        <title>Genome sequence of Rhodococcus rhodnii ATCC 35071 from Rhodnius prolixus.</title>
        <authorList>
            <person name="Patel V."/>
            <person name="Vogel K.J."/>
        </authorList>
    </citation>
    <scope>NUCLEOTIDE SEQUENCE [LARGE SCALE GENOMIC DNA]</scope>
    <source>
        <strain evidence="2 3">ATCC 35071</strain>
    </source>
</reference>
<dbReference type="AlphaFoldDB" id="A0A6P2CLF4"/>
<sequence>MCGASSFRGREGPRAGEGGRCRDSCGGGIAAGCGSSEPGEPDAAPETNEPAVWDPCEELPDDVIAGIGFDPSSMEREIAGVEQPGWQICTWRGERKGLTILTTVTRSLDSLRDEADNVDKRSVAIPDPDSQIWRPAHSIDTVCEIMWPIGDGAG</sequence>
<evidence type="ECO:0000313" key="3">
    <source>
        <dbReference type="Proteomes" id="UP000471120"/>
    </source>
</evidence>
<dbReference type="RefSeq" id="WP_081634113.1">
    <property type="nucleotide sequence ID" value="NZ_QRCM01000001.1"/>
</dbReference>
<gene>
    <name evidence="2" type="ORF">DW322_19660</name>
</gene>
<evidence type="ECO:0000256" key="1">
    <source>
        <dbReference type="SAM" id="MobiDB-lite"/>
    </source>
</evidence>
<proteinExistence type="predicted"/>
<name>A0A6P2CLF4_9NOCA</name>
<evidence type="ECO:0000313" key="2">
    <source>
        <dbReference type="EMBL" id="TXG91986.1"/>
    </source>
</evidence>
<dbReference type="Proteomes" id="UP000471120">
    <property type="component" value="Unassembled WGS sequence"/>
</dbReference>
<feature type="region of interest" description="Disordered" evidence="1">
    <location>
        <begin position="1"/>
        <end position="51"/>
    </location>
</feature>
<organism evidence="2 3">
    <name type="scientific">Rhodococcus rhodnii</name>
    <dbReference type="NCBI Taxonomy" id="38312"/>
    <lineage>
        <taxon>Bacteria</taxon>
        <taxon>Bacillati</taxon>
        <taxon>Actinomycetota</taxon>
        <taxon>Actinomycetes</taxon>
        <taxon>Mycobacteriales</taxon>
        <taxon>Nocardiaceae</taxon>
        <taxon>Rhodococcus</taxon>
    </lineage>
</organism>
<dbReference type="InterPro" id="IPR024520">
    <property type="entry name" value="DUF3558"/>
</dbReference>
<accession>A0A6P2CLF4</accession>
<comment type="caution">
    <text evidence="2">The sequence shown here is derived from an EMBL/GenBank/DDBJ whole genome shotgun (WGS) entry which is preliminary data.</text>
</comment>
<feature type="compositionally biased region" description="Basic and acidic residues" evidence="1">
    <location>
        <begin position="8"/>
        <end position="23"/>
    </location>
</feature>
<dbReference type="Pfam" id="PF12079">
    <property type="entry name" value="DUF3558"/>
    <property type="match status" value="1"/>
</dbReference>
<protein>
    <submittedName>
        <fullName evidence="2">DUF3558 domain-containing protein</fullName>
    </submittedName>
</protein>
<dbReference type="EMBL" id="QRCM01000001">
    <property type="protein sequence ID" value="TXG91986.1"/>
    <property type="molecule type" value="Genomic_DNA"/>
</dbReference>